<feature type="signal peptide" evidence="10">
    <location>
        <begin position="1"/>
        <end position="18"/>
    </location>
</feature>
<dbReference type="InterPro" id="IPR000152">
    <property type="entry name" value="EGF-type_Asp/Asn_hydroxyl_site"/>
</dbReference>
<name>A0A2G9UIM0_TELCI</name>
<feature type="chain" id="PRO_5013829671" evidence="10">
    <location>
        <begin position="19"/>
        <end position="484"/>
    </location>
</feature>
<evidence type="ECO:0000256" key="3">
    <source>
        <dbReference type="ARBA" id="ARBA00022530"/>
    </source>
</evidence>
<keyword evidence="15" id="KW-1185">Reference proteome</keyword>
<dbReference type="SMART" id="SM00682">
    <property type="entry name" value="G2F"/>
    <property type="match status" value="1"/>
</dbReference>
<reference evidence="14 15" key="1">
    <citation type="submission" date="2015-09" db="EMBL/GenBank/DDBJ databases">
        <title>Draft genome of the parasitic nematode Teladorsagia circumcincta isolate WARC Sus (inbred).</title>
        <authorList>
            <person name="Mitreva M."/>
        </authorList>
    </citation>
    <scope>NUCLEOTIDE SEQUENCE [LARGE SCALE GENOMIC DNA]</scope>
    <source>
        <strain evidence="14 15">S</strain>
    </source>
</reference>
<feature type="compositionally biased region" description="Basic and acidic residues" evidence="9">
    <location>
        <begin position="132"/>
        <end position="159"/>
    </location>
</feature>
<feature type="region of interest" description="Disordered" evidence="9">
    <location>
        <begin position="450"/>
        <end position="484"/>
    </location>
</feature>
<dbReference type="EMBL" id="KZ346398">
    <property type="protein sequence ID" value="PIO70089.1"/>
    <property type="molecule type" value="Genomic_DNA"/>
</dbReference>
<dbReference type="Pfam" id="PF07474">
    <property type="entry name" value="G2F"/>
    <property type="match status" value="1"/>
</dbReference>
<dbReference type="PROSITE" id="PS50026">
    <property type="entry name" value="EGF_3"/>
    <property type="match status" value="1"/>
</dbReference>
<gene>
    <name evidence="14" type="ORF">TELCIR_08067</name>
</gene>
<keyword evidence="2" id="KW-0964">Secreted</keyword>
<dbReference type="Gene3D" id="2.40.155.10">
    <property type="entry name" value="Green fluorescent protein"/>
    <property type="match status" value="1"/>
</dbReference>
<feature type="domain" description="Nidogen G2 beta-barrel" evidence="12">
    <location>
        <begin position="233"/>
        <end position="458"/>
    </location>
</feature>
<dbReference type="AlphaFoldDB" id="A0A2G9UIM0"/>
<evidence type="ECO:0000256" key="4">
    <source>
        <dbReference type="ARBA" id="ARBA00022729"/>
    </source>
</evidence>
<evidence type="ECO:0000259" key="12">
    <source>
        <dbReference type="PROSITE" id="PS50993"/>
    </source>
</evidence>
<dbReference type="PROSITE" id="PS00010">
    <property type="entry name" value="ASX_HYDROXYL"/>
    <property type="match status" value="1"/>
</dbReference>
<keyword evidence="3" id="KW-0272">Extracellular matrix</keyword>
<sequence length="484" mass="54065">MISYALIQFLTLPWSASGGRYAQSGFSMSDGRHQGNINSGTPDVKDLVGLSNNPEGTSFIFRISGSSIEDPRENTEEYEYNNYDQTDYDGDERKPQPQPEDEASENQVSEIREPLPPLPRGGASGAHRSPHQHQDSARTDDRQDFAREGDEREHERDSGVELQPEQEQQRQPEPEREEVEPQSEASQPATNCAAAGTAACHENGVCRDYTDGFCCECQAGYYGNGKDCEKKGEPQRISGSLEGVINGVSIDQVVLHTLVTATDGHAYTALTKIPSDLGHQFLLLNPIGSIMGWLFADVQSHTAYNGFQLTGNYLNRTVTLHIGDRYHVSIRQQFTGKDAYHYLKVTVFVSGTLPDIAPGTEIAFPDYEEEYRRERPGLIRSYTGMDVQLKEHGQPRSMRMTIDQQIQYEECPHRPFDKEHAVVLHVKRTHANYVADEGVVRYGSRNYIHSVGESSQTDPRQHPQAQPPAPQQQEVNPVGLTSET</sequence>
<proteinExistence type="predicted"/>
<evidence type="ECO:0000256" key="7">
    <source>
        <dbReference type="ARBA" id="ARBA00023180"/>
    </source>
</evidence>
<dbReference type="Proteomes" id="UP000230423">
    <property type="component" value="Unassembled WGS sequence"/>
</dbReference>
<dbReference type="OrthoDB" id="5847703at2759"/>
<dbReference type="InterPro" id="IPR000742">
    <property type="entry name" value="EGF"/>
</dbReference>
<dbReference type="CDD" id="cd00054">
    <property type="entry name" value="EGF_CA"/>
    <property type="match status" value="1"/>
</dbReference>
<dbReference type="GO" id="GO:0007160">
    <property type="term" value="P:cell-matrix adhesion"/>
    <property type="evidence" value="ECO:0007669"/>
    <property type="project" value="InterPro"/>
</dbReference>
<keyword evidence="6" id="KW-1015">Disulfide bond</keyword>
<comment type="subcellular location">
    <subcellularLocation>
        <location evidence="1">Secreted</location>
        <location evidence="1">Extracellular space</location>
        <location evidence="1">Extracellular matrix</location>
    </subcellularLocation>
</comment>
<evidence type="ECO:0000259" key="11">
    <source>
        <dbReference type="PROSITE" id="PS50026"/>
    </source>
</evidence>
<dbReference type="PROSITE" id="PS51220">
    <property type="entry name" value="NIDO"/>
    <property type="match status" value="1"/>
</dbReference>
<organism evidence="14 15">
    <name type="scientific">Teladorsagia circumcincta</name>
    <name type="common">Brown stomach worm</name>
    <name type="synonym">Ostertagia circumcincta</name>
    <dbReference type="NCBI Taxonomy" id="45464"/>
    <lineage>
        <taxon>Eukaryota</taxon>
        <taxon>Metazoa</taxon>
        <taxon>Ecdysozoa</taxon>
        <taxon>Nematoda</taxon>
        <taxon>Chromadorea</taxon>
        <taxon>Rhabditida</taxon>
        <taxon>Rhabditina</taxon>
        <taxon>Rhabditomorpha</taxon>
        <taxon>Strongyloidea</taxon>
        <taxon>Trichostrongylidae</taxon>
        <taxon>Teladorsagia</taxon>
    </lineage>
</organism>
<evidence type="ECO:0000256" key="8">
    <source>
        <dbReference type="PROSITE-ProRule" id="PRU00076"/>
    </source>
</evidence>
<keyword evidence="4 10" id="KW-0732">Signal</keyword>
<evidence type="ECO:0000256" key="1">
    <source>
        <dbReference type="ARBA" id="ARBA00004498"/>
    </source>
</evidence>
<evidence type="ECO:0000256" key="2">
    <source>
        <dbReference type="ARBA" id="ARBA00022525"/>
    </source>
</evidence>
<dbReference type="InterPro" id="IPR003886">
    <property type="entry name" value="NIDO_dom"/>
</dbReference>
<keyword evidence="5" id="KW-0106">Calcium</keyword>
<feature type="domain" description="EGF-like" evidence="11">
    <location>
        <begin position="188"/>
        <end position="229"/>
    </location>
</feature>
<feature type="region of interest" description="Disordered" evidence="9">
    <location>
        <begin position="63"/>
        <end position="188"/>
    </location>
</feature>
<evidence type="ECO:0000313" key="15">
    <source>
        <dbReference type="Proteomes" id="UP000230423"/>
    </source>
</evidence>
<dbReference type="SUPFAM" id="SSF54511">
    <property type="entry name" value="GFP-like"/>
    <property type="match status" value="1"/>
</dbReference>
<comment type="caution">
    <text evidence="8">Lacks conserved residue(s) required for the propagation of feature annotation.</text>
</comment>
<feature type="domain" description="NIDO" evidence="13">
    <location>
        <begin position="1"/>
        <end position="66"/>
    </location>
</feature>
<evidence type="ECO:0000256" key="6">
    <source>
        <dbReference type="ARBA" id="ARBA00023157"/>
    </source>
</evidence>
<evidence type="ECO:0000313" key="14">
    <source>
        <dbReference type="EMBL" id="PIO70089.1"/>
    </source>
</evidence>
<keyword evidence="8" id="KW-0245">EGF-like domain</keyword>
<keyword evidence="7" id="KW-0325">Glycoprotein</keyword>
<dbReference type="PROSITE" id="PS01186">
    <property type="entry name" value="EGF_2"/>
    <property type="match status" value="1"/>
</dbReference>
<evidence type="ECO:0000256" key="5">
    <source>
        <dbReference type="ARBA" id="ARBA00022837"/>
    </source>
</evidence>
<protein>
    <submittedName>
        <fullName evidence="14">G2F domain protein</fullName>
    </submittedName>
</protein>
<evidence type="ECO:0000256" key="10">
    <source>
        <dbReference type="SAM" id="SignalP"/>
    </source>
</evidence>
<evidence type="ECO:0000259" key="13">
    <source>
        <dbReference type="PROSITE" id="PS51220"/>
    </source>
</evidence>
<evidence type="ECO:0000256" key="9">
    <source>
        <dbReference type="SAM" id="MobiDB-lite"/>
    </source>
</evidence>
<accession>A0A2G9UIM0</accession>
<dbReference type="InterPro" id="IPR006605">
    <property type="entry name" value="G2_nidogen/fibulin_G2F"/>
</dbReference>
<dbReference type="PROSITE" id="PS50993">
    <property type="entry name" value="NIDOGEN_G2"/>
    <property type="match status" value="1"/>
</dbReference>
<dbReference type="InterPro" id="IPR009017">
    <property type="entry name" value="GFP"/>
</dbReference>